<accession>A0A1H7ACV2</accession>
<dbReference type="EMBL" id="FNYO01000237">
    <property type="protein sequence ID" value="SEJ63228.1"/>
    <property type="molecule type" value="Genomic_DNA"/>
</dbReference>
<evidence type="ECO:0000313" key="2">
    <source>
        <dbReference type="Proteomes" id="UP000199005"/>
    </source>
</evidence>
<organism evidence="1 2">
    <name type="scientific">Azotobacter beijerinckii</name>
    <dbReference type="NCBI Taxonomy" id="170623"/>
    <lineage>
        <taxon>Bacteria</taxon>
        <taxon>Pseudomonadati</taxon>
        <taxon>Pseudomonadota</taxon>
        <taxon>Gammaproteobacteria</taxon>
        <taxon>Pseudomonadales</taxon>
        <taxon>Pseudomonadaceae</taxon>
        <taxon>Azotobacter</taxon>
    </lineage>
</organism>
<name>A0A1H7ACV2_9GAMM</name>
<dbReference type="RefSeq" id="WP_090903381.1">
    <property type="nucleotide sequence ID" value="NZ_FNYO01000237.1"/>
</dbReference>
<reference evidence="1 2" key="1">
    <citation type="submission" date="2016-10" db="EMBL/GenBank/DDBJ databases">
        <authorList>
            <person name="de Groot N.N."/>
        </authorList>
    </citation>
    <scope>NUCLEOTIDE SEQUENCE [LARGE SCALE GENOMIC DNA]</scope>
    <source>
        <strain evidence="1 2">DSM 1041</strain>
    </source>
</reference>
<proteinExistence type="predicted"/>
<dbReference type="Proteomes" id="UP000199005">
    <property type="component" value="Unassembled WGS sequence"/>
</dbReference>
<protein>
    <submittedName>
        <fullName evidence="1">Uncharacterized protein</fullName>
    </submittedName>
</protein>
<sequence>MVSQNGRELSGQLGLWFRDLREDRLKRRSLTQRFYAEHFTDKTSGDGCSIALTARPLRA</sequence>
<evidence type="ECO:0000313" key="1">
    <source>
        <dbReference type="EMBL" id="SEJ63228.1"/>
    </source>
</evidence>
<gene>
    <name evidence="1" type="ORF">SAMN04244579_04955</name>
</gene>
<dbReference type="AlphaFoldDB" id="A0A1H7ACV2"/>